<proteinExistence type="inferred from homology"/>
<organism evidence="7 8">
    <name type="scientific">Hymenobacter jeollabukensis</name>
    <dbReference type="NCBI Taxonomy" id="2025313"/>
    <lineage>
        <taxon>Bacteria</taxon>
        <taxon>Pseudomonadati</taxon>
        <taxon>Bacteroidota</taxon>
        <taxon>Cytophagia</taxon>
        <taxon>Cytophagales</taxon>
        <taxon>Hymenobacteraceae</taxon>
        <taxon>Hymenobacter</taxon>
    </lineage>
</organism>
<dbReference type="PROSITE" id="PS51257">
    <property type="entry name" value="PROKAR_LIPOPROTEIN"/>
    <property type="match status" value="1"/>
</dbReference>
<reference evidence="7 8" key="1">
    <citation type="submission" date="2019-05" db="EMBL/GenBank/DDBJ databases">
        <title>Hymenobacter edaphi sp. nov., isolated from abandoned arsenic-contaminated farmland soil.</title>
        <authorList>
            <person name="Nie L."/>
        </authorList>
    </citation>
    <scope>NUCLEOTIDE SEQUENCE [LARGE SCALE GENOMIC DNA]</scope>
    <source>
        <strain evidence="7 8">1-3-3-8</strain>
    </source>
</reference>
<keyword evidence="4" id="KW-0472">Membrane</keyword>
<dbReference type="Gene3D" id="1.10.3780.10">
    <property type="entry name" value="SusD-like"/>
    <property type="match status" value="1"/>
</dbReference>
<dbReference type="Gene3D" id="1.25.40.390">
    <property type="match status" value="1"/>
</dbReference>
<comment type="similarity">
    <text evidence="2">Belongs to the SusD family.</text>
</comment>
<evidence type="ECO:0000256" key="4">
    <source>
        <dbReference type="ARBA" id="ARBA00023136"/>
    </source>
</evidence>
<comment type="caution">
    <text evidence="7">The sequence shown here is derived from an EMBL/GenBank/DDBJ whole genome shotgun (WGS) entry which is preliminary data.</text>
</comment>
<gene>
    <name evidence="7" type="ORF">FDY95_02645</name>
</gene>
<feature type="domain" description="RagB/SusD" evidence="6">
    <location>
        <begin position="398"/>
        <end position="570"/>
    </location>
</feature>
<evidence type="ECO:0000259" key="6">
    <source>
        <dbReference type="Pfam" id="PF07980"/>
    </source>
</evidence>
<comment type="subcellular location">
    <subcellularLocation>
        <location evidence="1">Cell outer membrane</location>
    </subcellularLocation>
</comment>
<dbReference type="OrthoDB" id="9792139at2"/>
<dbReference type="SUPFAM" id="SSF48452">
    <property type="entry name" value="TPR-like"/>
    <property type="match status" value="1"/>
</dbReference>
<evidence type="ECO:0000256" key="5">
    <source>
        <dbReference type="ARBA" id="ARBA00023237"/>
    </source>
</evidence>
<dbReference type="Gene3D" id="1.25.40.10">
    <property type="entry name" value="Tetratricopeptide repeat domain"/>
    <property type="match status" value="1"/>
</dbReference>
<dbReference type="CDD" id="cd08977">
    <property type="entry name" value="SusD"/>
    <property type="match status" value="1"/>
</dbReference>
<evidence type="ECO:0000313" key="7">
    <source>
        <dbReference type="EMBL" id="TLM96911.1"/>
    </source>
</evidence>
<dbReference type="Pfam" id="PF07980">
    <property type="entry name" value="SusD_RagB"/>
    <property type="match status" value="1"/>
</dbReference>
<evidence type="ECO:0000256" key="3">
    <source>
        <dbReference type="ARBA" id="ARBA00022729"/>
    </source>
</evidence>
<keyword evidence="8" id="KW-1185">Reference proteome</keyword>
<evidence type="ECO:0000313" key="8">
    <source>
        <dbReference type="Proteomes" id="UP000305517"/>
    </source>
</evidence>
<dbReference type="InterPro" id="IPR012944">
    <property type="entry name" value="SusD_RagB_dom"/>
</dbReference>
<dbReference type="AlphaFoldDB" id="A0A5R8WWL0"/>
<keyword evidence="3" id="KW-0732">Signal</keyword>
<evidence type="ECO:0000256" key="1">
    <source>
        <dbReference type="ARBA" id="ARBA00004442"/>
    </source>
</evidence>
<keyword evidence="5" id="KW-0998">Cell outer membrane</keyword>
<evidence type="ECO:0000256" key="2">
    <source>
        <dbReference type="ARBA" id="ARBA00006275"/>
    </source>
</evidence>
<dbReference type="Proteomes" id="UP000305517">
    <property type="component" value="Unassembled WGS sequence"/>
</dbReference>
<dbReference type="InterPro" id="IPR011990">
    <property type="entry name" value="TPR-like_helical_dom_sf"/>
</dbReference>
<name>A0A5R8WWL0_9BACT</name>
<accession>A0A5R8WWL0</accession>
<dbReference type="GO" id="GO:0009279">
    <property type="term" value="C:cell outer membrane"/>
    <property type="evidence" value="ECO:0007669"/>
    <property type="project" value="UniProtKB-SubCell"/>
</dbReference>
<dbReference type="EMBL" id="VAJM01000001">
    <property type="protein sequence ID" value="TLM96911.1"/>
    <property type="molecule type" value="Genomic_DNA"/>
</dbReference>
<sequence length="570" mass="62843">MKHLFTRGLVVATTGLALSAGLVSCNDLDLKPKYENTPDKVYVDLNGYRSVLAKVYGGFAVTGLGNDNANGAAGGGDIADIDEGTSDYIRQLWSAQELTTDEAVWTWPDPGVQDWHNMNWTASNVVVRGLYYRLYYEIALCNEFIRESSDDKLNSRLSGADVATAKRYRAEARFLRAVAYSHVVDLYGGGPFVIDTDPTAYTPPYRTRQQLFEYVEQELLALASSPEFAEPRTNEYGRVDKAAAWAMLSRLYLNANVYTASVPGQNNGTARYTDAARYAKQVIDAGYTLNTTAAGTVSSAYGRLFLADNHTAPARNEVIWPVTFDAANTRSFGGTSFLINGSTGSGSTGWKNYVGMPSGWDGLRTTRNLVDVFGADTARGRDSRGRFWAQGQTLDIDDVTKKEQGYGVVKYRNVTSSGTAIAQPLAPAFYFASTDFPMIRLAEVMLNYTEAVQRGGTGDAGLALGYVNQIRRRAYNKPINTPDASVDFTSLTLDRLLDERQRELHWEGFRRSDLIRFDNMFTRVTTNPRSNWPFKGGSRTGRAVADTRVLFPIPASDRAVNPALPQNDGY</sequence>
<dbReference type="RefSeq" id="WP_138075157.1">
    <property type="nucleotide sequence ID" value="NZ_VAJM01000001.1"/>
</dbReference>
<protein>
    <submittedName>
        <fullName evidence="7">RagB/SusD family nutrient uptake outer membrane protein</fullName>
    </submittedName>
</protein>